<evidence type="ECO:0000256" key="12">
    <source>
        <dbReference type="PIRSR" id="PIRSR640255-1"/>
    </source>
</evidence>
<evidence type="ECO:0000256" key="15">
    <source>
        <dbReference type="SAM" id="Phobius"/>
    </source>
</evidence>
<keyword evidence="9" id="KW-0809">Transit peptide</keyword>
<keyword evidence="10" id="KW-0496">Mitochondrion</keyword>
<evidence type="ECO:0000256" key="6">
    <source>
        <dbReference type="ARBA" id="ARBA00022759"/>
    </source>
</evidence>
<evidence type="ECO:0000256" key="5">
    <source>
        <dbReference type="ARBA" id="ARBA00022723"/>
    </source>
</evidence>
<dbReference type="InterPro" id="IPR044929">
    <property type="entry name" value="DNA/RNA_non-sp_Endonuclease_sf"/>
</dbReference>
<keyword evidence="5 13" id="KW-0479">Metal-binding</keyword>
<dbReference type="SMART" id="SM00477">
    <property type="entry name" value="NUC"/>
    <property type="match status" value="1"/>
</dbReference>
<dbReference type="InterPro" id="IPR020821">
    <property type="entry name" value="ENPP1-3/EXOG-like_nuc-like"/>
</dbReference>
<keyword evidence="7 14" id="KW-0378">Hydrolase</keyword>
<evidence type="ECO:0000256" key="4">
    <source>
        <dbReference type="ARBA" id="ARBA00022722"/>
    </source>
</evidence>
<evidence type="ECO:0000256" key="10">
    <source>
        <dbReference type="ARBA" id="ARBA00023128"/>
    </source>
</evidence>
<dbReference type="Gene3D" id="3.40.570.10">
    <property type="entry name" value="Extracellular Endonuclease, subunit A"/>
    <property type="match status" value="1"/>
</dbReference>
<feature type="domain" description="DNA/RNA non-specific endonuclease/pyrophosphatase/phosphodiesterase" evidence="17">
    <location>
        <begin position="138"/>
        <end position="349"/>
    </location>
</feature>
<keyword evidence="15" id="KW-0472">Membrane</keyword>
<dbReference type="GO" id="GO:0006309">
    <property type="term" value="P:apoptotic DNA fragmentation"/>
    <property type="evidence" value="ECO:0007669"/>
    <property type="project" value="TreeGrafter"/>
</dbReference>
<reference evidence="18 19" key="1">
    <citation type="submission" date="2024-04" db="EMBL/GenBank/DDBJ databases">
        <authorList>
            <person name="Rising A."/>
            <person name="Reimegard J."/>
            <person name="Sonavane S."/>
            <person name="Akerstrom W."/>
            <person name="Nylinder S."/>
            <person name="Hedman E."/>
            <person name="Kallberg Y."/>
        </authorList>
    </citation>
    <scope>NUCLEOTIDE SEQUENCE [LARGE SCALE GENOMIC DNA]</scope>
</reference>
<organism evidence="18 19">
    <name type="scientific">Larinioides sclopetarius</name>
    <dbReference type="NCBI Taxonomy" id="280406"/>
    <lineage>
        <taxon>Eukaryota</taxon>
        <taxon>Metazoa</taxon>
        <taxon>Ecdysozoa</taxon>
        <taxon>Arthropoda</taxon>
        <taxon>Chelicerata</taxon>
        <taxon>Arachnida</taxon>
        <taxon>Araneae</taxon>
        <taxon>Araneomorphae</taxon>
        <taxon>Entelegynae</taxon>
        <taxon>Araneoidea</taxon>
        <taxon>Araneidae</taxon>
        <taxon>Larinioides</taxon>
    </lineage>
</organism>
<evidence type="ECO:0000256" key="2">
    <source>
        <dbReference type="ARBA" id="ARBA00004173"/>
    </source>
</evidence>
<dbReference type="EMBL" id="CAXIEN010000064">
    <property type="protein sequence ID" value="CAL1272931.1"/>
    <property type="molecule type" value="Genomic_DNA"/>
</dbReference>
<comment type="similarity">
    <text evidence="3 14">Belongs to the DNA/RNA non-specific endonuclease family.</text>
</comment>
<gene>
    <name evidence="18" type="ORF">LARSCL_LOCUS6666</name>
</gene>
<keyword evidence="15" id="KW-1133">Transmembrane helix</keyword>
<comment type="caution">
    <text evidence="18">The sequence shown here is derived from an EMBL/GenBank/DDBJ whole genome shotgun (WGS) entry which is preliminary data.</text>
</comment>
<dbReference type="EC" id="3.1.30.-" evidence="14"/>
<dbReference type="InterPro" id="IPR040255">
    <property type="entry name" value="Non-specific_endonuclease"/>
</dbReference>
<evidence type="ECO:0000256" key="14">
    <source>
        <dbReference type="RuleBase" id="RU366055"/>
    </source>
</evidence>
<dbReference type="SMART" id="SM00892">
    <property type="entry name" value="Endonuclease_NS"/>
    <property type="match status" value="1"/>
</dbReference>
<comment type="subcellular location">
    <subcellularLocation>
        <location evidence="2">Mitochondrion</location>
    </subcellularLocation>
</comment>
<dbReference type="GO" id="GO:0000014">
    <property type="term" value="F:single-stranded DNA endodeoxyribonuclease activity"/>
    <property type="evidence" value="ECO:0007669"/>
    <property type="project" value="TreeGrafter"/>
</dbReference>
<dbReference type="InterPro" id="IPR018524">
    <property type="entry name" value="DNA/RNA_endonuclease_AS"/>
</dbReference>
<keyword evidence="4 14" id="KW-0540">Nuclease</keyword>
<dbReference type="PANTHER" id="PTHR13966">
    <property type="entry name" value="ENDONUCLEASE RELATED"/>
    <property type="match status" value="1"/>
</dbReference>
<evidence type="ECO:0000256" key="13">
    <source>
        <dbReference type="PIRSR" id="PIRSR640255-2"/>
    </source>
</evidence>
<evidence type="ECO:0000259" key="16">
    <source>
        <dbReference type="SMART" id="SM00477"/>
    </source>
</evidence>
<evidence type="ECO:0000256" key="1">
    <source>
        <dbReference type="ARBA" id="ARBA00001946"/>
    </source>
</evidence>
<protein>
    <recommendedName>
        <fullName evidence="14">Endonuclease</fullName>
        <ecNumber evidence="14">3.1.30.-</ecNumber>
    </recommendedName>
</protein>
<evidence type="ECO:0000256" key="9">
    <source>
        <dbReference type="ARBA" id="ARBA00022946"/>
    </source>
</evidence>
<dbReference type="FunFam" id="3.40.570.10:FF:000002">
    <property type="entry name" value="Endonuclease G, mitochondrial"/>
    <property type="match status" value="1"/>
</dbReference>
<evidence type="ECO:0000256" key="3">
    <source>
        <dbReference type="ARBA" id="ARBA00010052"/>
    </source>
</evidence>
<feature type="domain" description="ENPP1-3/EXOG-like endonuclease/phosphodiesterase" evidence="16">
    <location>
        <begin position="139"/>
        <end position="349"/>
    </location>
</feature>
<evidence type="ECO:0000259" key="17">
    <source>
        <dbReference type="SMART" id="SM00892"/>
    </source>
</evidence>
<evidence type="ECO:0000256" key="7">
    <source>
        <dbReference type="ARBA" id="ARBA00022801"/>
    </source>
</evidence>
<evidence type="ECO:0000256" key="8">
    <source>
        <dbReference type="ARBA" id="ARBA00022842"/>
    </source>
</evidence>
<dbReference type="InterPro" id="IPR044925">
    <property type="entry name" value="His-Me_finger_sf"/>
</dbReference>
<evidence type="ECO:0000313" key="19">
    <source>
        <dbReference type="Proteomes" id="UP001497382"/>
    </source>
</evidence>
<dbReference type="SUPFAM" id="SSF54060">
    <property type="entry name" value="His-Me finger endonucleases"/>
    <property type="match status" value="1"/>
</dbReference>
<keyword evidence="19" id="KW-1185">Reference proteome</keyword>
<proteinExistence type="inferred from homology"/>
<dbReference type="GO" id="GO:0004521">
    <property type="term" value="F:RNA endonuclease activity"/>
    <property type="evidence" value="ECO:0007669"/>
    <property type="project" value="TreeGrafter"/>
</dbReference>
<feature type="binding site" evidence="13">
    <location>
        <position position="236"/>
    </location>
    <ligand>
        <name>Mg(2+)</name>
        <dbReference type="ChEBI" id="CHEBI:18420"/>
        <note>catalytic</note>
    </ligand>
</feature>
<keyword evidence="15" id="KW-0812">Transmembrane</keyword>
<dbReference type="CDD" id="cd00091">
    <property type="entry name" value="NUC"/>
    <property type="match status" value="1"/>
</dbReference>
<keyword evidence="6 14" id="KW-0255">Endonuclease</keyword>
<keyword evidence="11" id="KW-1015">Disulfide bond</keyword>
<evidence type="ECO:0000256" key="11">
    <source>
        <dbReference type="ARBA" id="ARBA00023157"/>
    </source>
</evidence>
<dbReference type="GO" id="GO:0005634">
    <property type="term" value="C:nucleus"/>
    <property type="evidence" value="ECO:0007669"/>
    <property type="project" value="TreeGrafter"/>
</dbReference>
<accession>A0AAV1ZMJ1</accession>
<comment type="cofactor">
    <cofactor evidence="1 14">
        <name>Mg(2+)</name>
        <dbReference type="ChEBI" id="CHEBI:18420"/>
    </cofactor>
</comment>
<dbReference type="AlphaFoldDB" id="A0AAV1ZMJ1"/>
<evidence type="ECO:0000313" key="18">
    <source>
        <dbReference type="EMBL" id="CAL1272931.1"/>
    </source>
</evidence>
<name>A0AAV1ZMJ1_9ARAC</name>
<dbReference type="Proteomes" id="UP001497382">
    <property type="component" value="Unassembled WGS sequence"/>
</dbReference>
<dbReference type="PANTHER" id="PTHR13966:SF5">
    <property type="entry name" value="ENDONUCLEASE G, MITOCHONDRIAL"/>
    <property type="match status" value="1"/>
</dbReference>
<dbReference type="InterPro" id="IPR001604">
    <property type="entry name" value="Endo_G_ENPP1-like_dom"/>
</dbReference>
<dbReference type="GO" id="GO:0003676">
    <property type="term" value="F:nucleic acid binding"/>
    <property type="evidence" value="ECO:0007669"/>
    <property type="project" value="InterPro"/>
</dbReference>
<sequence>MECPVSYTLGLILLNTLGIVAVYYFSGISDKTEYLLSHNKRIQTLHKKVIICVNLCSHHISKSNKMALRYSIVAGAVGFFGGILYRDKSPLHKFEIFAANPVQPILVDSSEPMEIDQPADFVSRTMQFGFPGVDTVRSRKSFVLSYDRRNRVPHWVFEHLTPEHVAYDENINRSKSEFFEDDSLHAYFRSTNADYKHSGFDRGHLAAAGNHRSKQEYLDDTFVLSNITPQVGKGFNRDAWNKLEKHVRKLVKKYKNVYVCTGPLYLPRIEPDGKKYIKYQVIGPHDVAVPTHFFKIILGEAENSMYDMEAYVMPNAPIDDKVPLKAFLVPKDVIERAAGLLLFEKLPNSALRSINGKPVGSKNK</sequence>
<dbReference type="PROSITE" id="PS01070">
    <property type="entry name" value="NUCLEASE_NON_SPEC"/>
    <property type="match status" value="1"/>
</dbReference>
<dbReference type="GO" id="GO:0005743">
    <property type="term" value="C:mitochondrial inner membrane"/>
    <property type="evidence" value="ECO:0007669"/>
    <property type="project" value="TreeGrafter"/>
</dbReference>
<keyword evidence="8" id="KW-0460">Magnesium</keyword>
<dbReference type="GO" id="GO:0046872">
    <property type="term" value="F:metal ion binding"/>
    <property type="evidence" value="ECO:0007669"/>
    <property type="project" value="UniProtKB-KW"/>
</dbReference>
<dbReference type="Pfam" id="PF01223">
    <property type="entry name" value="Endonuclease_NS"/>
    <property type="match status" value="1"/>
</dbReference>
<feature type="transmembrane region" description="Helical" evidence="15">
    <location>
        <begin position="6"/>
        <end position="25"/>
    </location>
</feature>
<feature type="transmembrane region" description="Helical" evidence="15">
    <location>
        <begin position="67"/>
        <end position="85"/>
    </location>
</feature>
<feature type="active site" description="Proton acceptor" evidence="12">
    <location>
        <position position="204"/>
    </location>
</feature>